<feature type="transmembrane region" description="Helical" evidence="1">
    <location>
        <begin position="33"/>
        <end position="54"/>
    </location>
</feature>
<feature type="transmembrane region" description="Helical" evidence="1">
    <location>
        <begin position="7"/>
        <end position="27"/>
    </location>
</feature>
<protein>
    <submittedName>
        <fullName evidence="2">Uncharacterized protein</fullName>
    </submittedName>
</protein>
<comment type="caution">
    <text evidence="2">The sequence shown here is derived from an EMBL/GenBank/DDBJ whole genome shotgun (WGS) entry which is preliminary data.</text>
</comment>
<accession>A0A1F6ED27</accession>
<evidence type="ECO:0000256" key="1">
    <source>
        <dbReference type="SAM" id="Phobius"/>
    </source>
</evidence>
<reference evidence="2 3" key="1">
    <citation type="journal article" date="2016" name="Nat. Commun.">
        <title>Thousands of microbial genomes shed light on interconnected biogeochemical processes in an aquifer system.</title>
        <authorList>
            <person name="Anantharaman K."/>
            <person name="Brown C.T."/>
            <person name="Hug L.A."/>
            <person name="Sharon I."/>
            <person name="Castelle C.J."/>
            <person name="Probst A.J."/>
            <person name="Thomas B.C."/>
            <person name="Singh A."/>
            <person name="Wilkins M.J."/>
            <person name="Karaoz U."/>
            <person name="Brodie E.L."/>
            <person name="Williams K.H."/>
            <person name="Hubbard S.S."/>
            <person name="Banfield J.F."/>
        </authorList>
    </citation>
    <scope>NUCLEOTIDE SEQUENCE [LARGE SCALE GENOMIC DNA]</scope>
</reference>
<dbReference type="EMBL" id="MFLV01000017">
    <property type="protein sequence ID" value="OGG71507.1"/>
    <property type="molecule type" value="Genomic_DNA"/>
</dbReference>
<keyword evidence="1" id="KW-0472">Membrane</keyword>
<sequence length="125" mass="14183">MKSTARLNILLIVSFLVATVVVFWGGLKERETLEIINLITTLSVTMAGFGLVAFQIARGSDELRNDFIETSILMIMSTIMSLFYLIYPDKAFLNVNFGELSIFSFFWAFILLLIILIDHRLGILK</sequence>
<feature type="transmembrane region" description="Helical" evidence="1">
    <location>
        <begin position="99"/>
        <end position="117"/>
    </location>
</feature>
<evidence type="ECO:0000313" key="2">
    <source>
        <dbReference type="EMBL" id="OGG71507.1"/>
    </source>
</evidence>
<name>A0A1F6ED27_9BACT</name>
<keyword evidence="1" id="KW-0812">Transmembrane</keyword>
<organism evidence="2 3">
    <name type="scientific">Candidatus Kaiserbacteria bacterium RIFCSPLOWO2_01_FULL_51_21</name>
    <dbReference type="NCBI Taxonomy" id="1798508"/>
    <lineage>
        <taxon>Bacteria</taxon>
        <taxon>Candidatus Kaiseribacteriota</taxon>
    </lineage>
</organism>
<evidence type="ECO:0000313" key="3">
    <source>
        <dbReference type="Proteomes" id="UP000179115"/>
    </source>
</evidence>
<keyword evidence="1" id="KW-1133">Transmembrane helix</keyword>
<dbReference type="STRING" id="1798508.A3A35_02115"/>
<feature type="transmembrane region" description="Helical" evidence="1">
    <location>
        <begin position="66"/>
        <end position="87"/>
    </location>
</feature>
<dbReference type="Proteomes" id="UP000179115">
    <property type="component" value="Unassembled WGS sequence"/>
</dbReference>
<dbReference type="AlphaFoldDB" id="A0A1F6ED27"/>
<gene>
    <name evidence="2" type="ORF">A3A35_02115</name>
</gene>
<proteinExistence type="predicted"/>